<comment type="caution">
    <text evidence="1">The sequence shown here is derived from an EMBL/GenBank/DDBJ whole genome shotgun (WGS) entry which is preliminary data.</text>
</comment>
<organism evidence="1 2">
    <name type="scientific">Marmota monax</name>
    <name type="common">Woodchuck</name>
    <dbReference type="NCBI Taxonomy" id="9995"/>
    <lineage>
        <taxon>Eukaryota</taxon>
        <taxon>Metazoa</taxon>
        <taxon>Chordata</taxon>
        <taxon>Craniata</taxon>
        <taxon>Vertebrata</taxon>
        <taxon>Euteleostomi</taxon>
        <taxon>Mammalia</taxon>
        <taxon>Eutheria</taxon>
        <taxon>Euarchontoglires</taxon>
        <taxon>Glires</taxon>
        <taxon>Rodentia</taxon>
        <taxon>Sciuromorpha</taxon>
        <taxon>Sciuridae</taxon>
        <taxon>Xerinae</taxon>
        <taxon>Marmotini</taxon>
        <taxon>Marmota</taxon>
    </lineage>
</organism>
<dbReference type="EMBL" id="CABDUW010001451">
    <property type="protein sequence ID" value="VTJ81716.1"/>
    <property type="molecule type" value="Genomic_DNA"/>
</dbReference>
<evidence type="ECO:0000313" key="2">
    <source>
        <dbReference type="Proteomes" id="UP000335636"/>
    </source>
</evidence>
<reference evidence="1" key="1">
    <citation type="submission" date="2019-04" db="EMBL/GenBank/DDBJ databases">
        <authorList>
            <person name="Alioto T."/>
            <person name="Alioto T."/>
        </authorList>
    </citation>
    <scope>NUCLEOTIDE SEQUENCE [LARGE SCALE GENOMIC DNA]</scope>
</reference>
<proteinExistence type="predicted"/>
<accession>A0A5E4CIR4</accession>
<evidence type="ECO:0000313" key="1">
    <source>
        <dbReference type="EMBL" id="VTJ81716.1"/>
    </source>
</evidence>
<sequence>RPSLLSGFLNRGEQRAAGVSWRGRPAKLLSLGQTRGAHRCSSAGPQHREALIPQDSLHLRERFSFLSTNSITY</sequence>
<dbReference type="AlphaFoldDB" id="A0A5E4CIR4"/>
<name>A0A5E4CIR4_MARMO</name>
<protein>
    <submittedName>
        <fullName evidence="1">Uncharacterized protein</fullName>
    </submittedName>
</protein>
<feature type="non-terminal residue" evidence="1">
    <location>
        <position position="1"/>
    </location>
</feature>
<dbReference type="Proteomes" id="UP000335636">
    <property type="component" value="Unassembled WGS sequence"/>
</dbReference>
<gene>
    <name evidence="1" type="ORF">MONAX_5E045248</name>
</gene>
<keyword evidence="2" id="KW-1185">Reference proteome</keyword>